<dbReference type="SUPFAM" id="SSF54631">
    <property type="entry name" value="CBS-domain pair"/>
    <property type="match status" value="1"/>
</dbReference>
<evidence type="ECO:0008006" key="3">
    <source>
        <dbReference type="Google" id="ProtNLM"/>
    </source>
</evidence>
<dbReference type="OrthoDB" id="5295117at2"/>
<dbReference type="STRING" id="307486.GCA_000807215_01285"/>
<proteinExistence type="predicted"/>
<dbReference type="Gene3D" id="3.10.580.10">
    <property type="entry name" value="CBS-domain"/>
    <property type="match status" value="1"/>
</dbReference>
<protein>
    <recommendedName>
        <fullName evidence="3">CBS domain protein</fullName>
    </recommendedName>
</protein>
<gene>
    <name evidence="1" type="ORF">Ttaiw_00807</name>
</gene>
<comment type="caution">
    <text evidence="1">The sequence shown here is derived from an EMBL/GenBank/DDBJ whole genome shotgun (WGS) entry which is preliminary data.</text>
</comment>
<sequence>MQGLVTFRFPPGTCIVQAQPPERPAVTLLSPGVSVMTDLTEVRAATTSPRETLRAARETMIHQGVRLLFVVETMPCVEGVVTAADLEGERPMQALQRRGVTYDELTVADVMTPLSEFDAIDYAELRRSNVGDVIQTLKRVGRRHLLVAEAATAAAGPRIRGIISHTQIERQLGQPIDVLDVAATFSEIRASLAA</sequence>
<evidence type="ECO:0000313" key="1">
    <source>
        <dbReference type="EMBL" id="TSE32947.1"/>
    </source>
</evidence>
<dbReference type="EMBL" id="VJOM01000006">
    <property type="protein sequence ID" value="TSE32947.1"/>
    <property type="molecule type" value="Genomic_DNA"/>
</dbReference>
<dbReference type="RefSeq" id="WP_043700646.1">
    <property type="nucleotide sequence ID" value="NZ_CP083911.1"/>
</dbReference>
<dbReference type="InterPro" id="IPR046342">
    <property type="entry name" value="CBS_dom_sf"/>
</dbReference>
<dbReference type="AlphaFoldDB" id="A0A554XAT9"/>
<dbReference type="Proteomes" id="UP000317763">
    <property type="component" value="Unassembled WGS sequence"/>
</dbReference>
<name>A0A554XAT9_9BURK</name>
<evidence type="ECO:0000313" key="2">
    <source>
        <dbReference type="Proteomes" id="UP000317763"/>
    </source>
</evidence>
<keyword evidence="2" id="KW-1185">Reference proteome</keyword>
<reference evidence="1 2" key="1">
    <citation type="submission" date="2019-07" db="EMBL/GenBank/DDBJ databases">
        <title>Tepidimonas taiwanensis I1-1 draft genome.</title>
        <authorList>
            <person name="Da Costa M.S."/>
            <person name="Froufe H.J.C."/>
            <person name="Egas C."/>
            <person name="Albuquerque L."/>
        </authorList>
    </citation>
    <scope>NUCLEOTIDE SEQUENCE [LARGE SCALE GENOMIC DNA]</scope>
    <source>
        <strain evidence="1 2">I1-1</strain>
    </source>
</reference>
<organism evidence="1 2">
    <name type="scientific">Tepidimonas taiwanensis</name>
    <dbReference type="NCBI Taxonomy" id="307486"/>
    <lineage>
        <taxon>Bacteria</taxon>
        <taxon>Pseudomonadati</taxon>
        <taxon>Pseudomonadota</taxon>
        <taxon>Betaproteobacteria</taxon>
        <taxon>Burkholderiales</taxon>
        <taxon>Tepidimonas</taxon>
    </lineage>
</organism>
<accession>A0A554XAT9</accession>